<sequence>MSVEAVILAAGFSSRAKTYKMTLKIDGKTVIERAIESMLKFSSRVIVVGGYKIENLKPIVKKYESVELVFNEEFEKGMFSSIKRGFSCIKGENFFFMPGDYPLIGDMVCLELLKHKKSEIVIPTYKGKKGHPVLIKANLAKELLQSDKYSNLRDFINDKKPIFVPVGNEGILLDIDTIEDYEKILALS</sequence>
<protein>
    <submittedName>
        <fullName evidence="2">NTP transferase domain-containing protein</fullName>
    </submittedName>
</protein>
<dbReference type="CDD" id="cd04182">
    <property type="entry name" value="GT_2_like_f"/>
    <property type="match status" value="1"/>
</dbReference>
<feature type="domain" description="MobA-like NTP transferase" evidence="1">
    <location>
        <begin position="5"/>
        <end position="158"/>
    </location>
</feature>
<organism evidence="2 3">
    <name type="scientific">Clostridium bovifaecis</name>
    <dbReference type="NCBI Taxonomy" id="2184719"/>
    <lineage>
        <taxon>Bacteria</taxon>
        <taxon>Bacillati</taxon>
        <taxon>Bacillota</taxon>
        <taxon>Clostridia</taxon>
        <taxon>Eubacteriales</taxon>
        <taxon>Clostridiaceae</taxon>
        <taxon>Clostridium</taxon>
    </lineage>
</organism>
<dbReference type="Proteomes" id="UP000422764">
    <property type="component" value="Chromosome"/>
</dbReference>
<evidence type="ECO:0000313" key="2">
    <source>
        <dbReference type="EMBL" id="QGU94743.1"/>
    </source>
</evidence>
<dbReference type="Gene3D" id="3.90.550.10">
    <property type="entry name" value="Spore Coat Polysaccharide Biosynthesis Protein SpsA, Chain A"/>
    <property type="match status" value="1"/>
</dbReference>
<accession>A0A6I6EQP7</accession>
<evidence type="ECO:0000259" key="1">
    <source>
        <dbReference type="Pfam" id="PF12804"/>
    </source>
</evidence>
<dbReference type="SUPFAM" id="SSF53448">
    <property type="entry name" value="Nucleotide-diphospho-sugar transferases"/>
    <property type="match status" value="1"/>
</dbReference>
<keyword evidence="3" id="KW-1185">Reference proteome</keyword>
<dbReference type="InterPro" id="IPR025877">
    <property type="entry name" value="MobA-like_NTP_Trfase"/>
</dbReference>
<keyword evidence="2" id="KW-0808">Transferase</keyword>
<dbReference type="Pfam" id="PF12804">
    <property type="entry name" value="NTP_transf_3"/>
    <property type="match status" value="1"/>
</dbReference>
<dbReference type="PANTHER" id="PTHR43777:SF1">
    <property type="entry name" value="MOLYBDENUM COFACTOR CYTIDYLYLTRANSFERASE"/>
    <property type="match status" value="1"/>
</dbReference>
<dbReference type="PANTHER" id="PTHR43777">
    <property type="entry name" value="MOLYBDENUM COFACTOR CYTIDYLYLTRANSFERASE"/>
    <property type="match status" value="1"/>
</dbReference>
<dbReference type="InterPro" id="IPR029044">
    <property type="entry name" value="Nucleotide-diphossugar_trans"/>
</dbReference>
<dbReference type="EMBL" id="CP046522">
    <property type="protein sequence ID" value="QGU94743.1"/>
    <property type="molecule type" value="Genomic_DNA"/>
</dbReference>
<gene>
    <name evidence="2" type="ORF">GOM49_06205</name>
</gene>
<reference evidence="2 3" key="1">
    <citation type="submission" date="2019-12" db="EMBL/GenBank/DDBJ databases">
        <title>Genome sequenceing of Clostridium bovifaecis.</title>
        <authorList>
            <person name="Yao Y."/>
        </authorList>
    </citation>
    <scope>NUCLEOTIDE SEQUENCE [LARGE SCALE GENOMIC DNA]</scope>
    <source>
        <strain evidence="2 3">BXX</strain>
    </source>
</reference>
<proteinExistence type="predicted"/>
<dbReference type="GO" id="GO:0016779">
    <property type="term" value="F:nucleotidyltransferase activity"/>
    <property type="evidence" value="ECO:0007669"/>
    <property type="project" value="UniProtKB-ARBA"/>
</dbReference>
<evidence type="ECO:0000313" key="3">
    <source>
        <dbReference type="Proteomes" id="UP000422764"/>
    </source>
</evidence>
<name>A0A6I6EQP7_9CLOT</name>
<dbReference type="AlphaFoldDB" id="A0A6I6EQP7"/>